<proteinExistence type="predicted"/>
<name>A0A511DG24_9PSEU</name>
<evidence type="ECO:0000313" key="2">
    <source>
        <dbReference type="EMBL" id="GEL21948.1"/>
    </source>
</evidence>
<feature type="domain" description="HTH marR-type" evidence="1">
    <location>
        <begin position="12"/>
        <end position="140"/>
    </location>
</feature>
<dbReference type="PROSITE" id="PS50995">
    <property type="entry name" value="HTH_MARR_2"/>
    <property type="match status" value="1"/>
</dbReference>
<dbReference type="Gene3D" id="1.10.10.10">
    <property type="entry name" value="Winged helix-like DNA-binding domain superfamily/Winged helix DNA-binding domain"/>
    <property type="match status" value="1"/>
</dbReference>
<evidence type="ECO:0000259" key="1">
    <source>
        <dbReference type="PROSITE" id="PS50995"/>
    </source>
</evidence>
<dbReference type="Pfam" id="PF01047">
    <property type="entry name" value="MarR"/>
    <property type="match status" value="1"/>
</dbReference>
<sequence length="152" mass="16184">MPDPVTFDPESVARLRRAIVRLARVLNAAAISEDLTPSQASVLAIIGFRGPIGPTEVARFEGINPTMLSRIVTKLDAAGLIRRTPHPTDQRAALLEATDVGRATTARIREKRSATVTAILAEMPEQMTTALLAALPAMEDLADGFDRAAGAD</sequence>
<evidence type="ECO:0000313" key="3">
    <source>
        <dbReference type="Proteomes" id="UP000321685"/>
    </source>
</evidence>
<dbReference type="GO" id="GO:0003700">
    <property type="term" value="F:DNA-binding transcription factor activity"/>
    <property type="evidence" value="ECO:0007669"/>
    <property type="project" value="InterPro"/>
</dbReference>
<dbReference type="PANTHER" id="PTHR39515">
    <property type="entry name" value="CONSERVED PROTEIN"/>
    <property type="match status" value="1"/>
</dbReference>
<dbReference type="SUPFAM" id="SSF46785">
    <property type="entry name" value="Winged helix' DNA-binding domain"/>
    <property type="match status" value="1"/>
</dbReference>
<gene>
    <name evidence="2" type="ORF">PSU4_09020</name>
</gene>
<dbReference type="Proteomes" id="UP000321685">
    <property type="component" value="Unassembled WGS sequence"/>
</dbReference>
<dbReference type="PRINTS" id="PR00598">
    <property type="entry name" value="HTHMARR"/>
</dbReference>
<dbReference type="RefSeq" id="WP_186816732.1">
    <property type="nucleotide sequence ID" value="NZ_BJVJ01000005.1"/>
</dbReference>
<dbReference type="PANTHER" id="PTHR39515:SF2">
    <property type="entry name" value="HTH-TYPE TRANSCRIPTIONAL REGULATOR RV0880"/>
    <property type="match status" value="1"/>
</dbReference>
<dbReference type="SMART" id="SM00347">
    <property type="entry name" value="HTH_MARR"/>
    <property type="match status" value="1"/>
</dbReference>
<keyword evidence="3" id="KW-1185">Reference proteome</keyword>
<reference evidence="2 3" key="1">
    <citation type="submission" date="2019-07" db="EMBL/GenBank/DDBJ databases">
        <title>Whole genome shotgun sequence of Pseudonocardia sulfidoxydans NBRC 16205.</title>
        <authorList>
            <person name="Hosoyama A."/>
            <person name="Uohara A."/>
            <person name="Ohji S."/>
            <person name="Ichikawa N."/>
        </authorList>
    </citation>
    <scope>NUCLEOTIDE SEQUENCE [LARGE SCALE GENOMIC DNA]</scope>
    <source>
        <strain evidence="2 3">NBRC 16205</strain>
    </source>
</reference>
<comment type="caution">
    <text evidence="2">The sequence shown here is derived from an EMBL/GenBank/DDBJ whole genome shotgun (WGS) entry which is preliminary data.</text>
</comment>
<dbReference type="InterPro" id="IPR036388">
    <property type="entry name" value="WH-like_DNA-bd_sf"/>
</dbReference>
<accession>A0A511DG24</accession>
<dbReference type="EMBL" id="BJVJ01000005">
    <property type="protein sequence ID" value="GEL21948.1"/>
    <property type="molecule type" value="Genomic_DNA"/>
</dbReference>
<dbReference type="AlphaFoldDB" id="A0A511DG24"/>
<dbReference type="InterPro" id="IPR052526">
    <property type="entry name" value="HTH-type_Bedaq_tolerance"/>
</dbReference>
<organism evidence="2 3">
    <name type="scientific">Pseudonocardia sulfidoxydans NBRC 16205</name>
    <dbReference type="NCBI Taxonomy" id="1223511"/>
    <lineage>
        <taxon>Bacteria</taxon>
        <taxon>Bacillati</taxon>
        <taxon>Actinomycetota</taxon>
        <taxon>Actinomycetes</taxon>
        <taxon>Pseudonocardiales</taxon>
        <taxon>Pseudonocardiaceae</taxon>
        <taxon>Pseudonocardia</taxon>
    </lineage>
</organism>
<dbReference type="InterPro" id="IPR000835">
    <property type="entry name" value="HTH_MarR-typ"/>
</dbReference>
<dbReference type="InterPro" id="IPR036390">
    <property type="entry name" value="WH_DNA-bd_sf"/>
</dbReference>
<protein>
    <submittedName>
        <fullName evidence="2">MarR family transcriptional regulator</fullName>
    </submittedName>
</protein>